<dbReference type="eggNOG" id="COG2068">
    <property type="taxonomic scope" value="Bacteria"/>
</dbReference>
<dbReference type="Gene3D" id="3.90.550.10">
    <property type="entry name" value="Spore Coat Polysaccharide Biosynthesis Protein SpsA, Chain A"/>
    <property type="match status" value="1"/>
</dbReference>
<evidence type="ECO:0000259" key="1">
    <source>
        <dbReference type="Pfam" id="PF12804"/>
    </source>
</evidence>
<protein>
    <recommendedName>
        <fullName evidence="1">MobA-like NTP transferase domain-containing protein</fullName>
    </recommendedName>
</protein>
<dbReference type="InterPro" id="IPR025877">
    <property type="entry name" value="MobA-like_NTP_Trfase"/>
</dbReference>
<dbReference type="SUPFAM" id="SSF53448">
    <property type="entry name" value="Nucleotide-diphospho-sugar transferases"/>
    <property type="match status" value="1"/>
</dbReference>
<reference evidence="2 4" key="1">
    <citation type="journal article" date="2014" name="Genome Announc.">
        <title>Draft Genome Sequence of Bacillus alcalophilus AV1934, a Classic Alkaliphile Isolated from Human Feces in 1934.</title>
        <authorList>
            <person name="Attie O."/>
            <person name="Jayaprakash A."/>
            <person name="Shah H."/>
            <person name="Paulsen I.T."/>
            <person name="Morino M."/>
            <person name="Takahashi Y."/>
            <person name="Narumi I."/>
            <person name="Sachidanandam R."/>
            <person name="Satoh K."/>
            <person name="Ito M."/>
            <person name="Krulwich T.A."/>
        </authorList>
    </citation>
    <scope>NUCLEOTIDE SEQUENCE [LARGE SCALE GENOMIC DNA]</scope>
    <source>
        <strain evidence="2 4">AV1934</strain>
    </source>
</reference>
<dbReference type="PANTHER" id="PTHR43777">
    <property type="entry name" value="MOLYBDENUM COFACTOR CYTIDYLYLTRANSFERASE"/>
    <property type="match status" value="1"/>
</dbReference>
<accession>A0A094WPH9</accession>
<organism evidence="2 4">
    <name type="scientific">Alkalihalobacillus alcalophilus ATCC 27647 = CGMCC 1.3604</name>
    <dbReference type="NCBI Taxonomy" id="1218173"/>
    <lineage>
        <taxon>Bacteria</taxon>
        <taxon>Bacillati</taxon>
        <taxon>Bacillota</taxon>
        <taxon>Bacilli</taxon>
        <taxon>Bacillales</taxon>
        <taxon>Bacillaceae</taxon>
        <taxon>Alkalihalobacillus</taxon>
    </lineage>
</organism>
<dbReference type="Pfam" id="PF12804">
    <property type="entry name" value="NTP_transf_3"/>
    <property type="match status" value="1"/>
</dbReference>
<evidence type="ECO:0000313" key="5">
    <source>
        <dbReference type="Proteomes" id="UP000297014"/>
    </source>
</evidence>
<evidence type="ECO:0000313" key="3">
    <source>
        <dbReference type="EMBL" id="THG89783.1"/>
    </source>
</evidence>
<dbReference type="RefSeq" id="WP_004427506.1">
    <property type="nucleotide sequence ID" value="NZ_ALPT02000006.1"/>
</dbReference>
<dbReference type="Proteomes" id="UP000002754">
    <property type="component" value="Unassembled WGS sequence"/>
</dbReference>
<reference evidence="3 5" key="2">
    <citation type="submission" date="2014-01" db="EMBL/GenBank/DDBJ databases">
        <title>Draft genome sequencing of Bacillus alcalophilus CGMCC 1.3604.</title>
        <authorList>
            <person name="Yang J."/>
            <person name="Diao L."/>
            <person name="Yang S."/>
        </authorList>
    </citation>
    <scope>NUCLEOTIDE SEQUENCE [LARGE SCALE GENOMIC DNA]</scope>
    <source>
        <strain evidence="3 5">CGMCC 1.3604</strain>
    </source>
</reference>
<name>A0A094WPH9_ALKAL</name>
<dbReference type="STRING" id="1218173.BALCAV_0202870"/>
<dbReference type="Proteomes" id="UP000297014">
    <property type="component" value="Unassembled WGS sequence"/>
</dbReference>
<feature type="domain" description="MobA-like NTP transferase" evidence="1">
    <location>
        <begin position="8"/>
        <end position="179"/>
    </location>
</feature>
<keyword evidence="4" id="KW-1185">Reference proteome</keyword>
<comment type="caution">
    <text evidence="2">The sequence shown here is derived from an EMBL/GenBank/DDBJ whole genome shotgun (WGS) entry which is preliminary data.</text>
</comment>
<proteinExistence type="predicted"/>
<dbReference type="OrthoDB" id="285216at2"/>
<dbReference type="CDD" id="cd04182">
    <property type="entry name" value="GT_2_like_f"/>
    <property type="match status" value="1"/>
</dbReference>
<gene>
    <name evidence="3" type="ORF">AJ85_15290</name>
    <name evidence="2" type="ORF">BALCAV_0202870</name>
</gene>
<dbReference type="PANTHER" id="PTHR43777:SF1">
    <property type="entry name" value="MOLYBDENUM COFACTOR CYTIDYLYLTRANSFERASE"/>
    <property type="match status" value="1"/>
</dbReference>
<dbReference type="AlphaFoldDB" id="A0A094WPH9"/>
<evidence type="ECO:0000313" key="4">
    <source>
        <dbReference type="Proteomes" id="UP000002754"/>
    </source>
</evidence>
<dbReference type="EMBL" id="ALPT02000006">
    <property type="protein sequence ID" value="KGA98711.1"/>
    <property type="molecule type" value="Genomic_DNA"/>
</dbReference>
<dbReference type="EMBL" id="JALP01000196">
    <property type="protein sequence ID" value="THG89783.1"/>
    <property type="molecule type" value="Genomic_DNA"/>
</dbReference>
<dbReference type="GO" id="GO:0016779">
    <property type="term" value="F:nucleotidyltransferase activity"/>
    <property type="evidence" value="ECO:0007669"/>
    <property type="project" value="UniProtKB-ARBA"/>
</dbReference>
<evidence type="ECO:0000313" key="2">
    <source>
        <dbReference type="EMBL" id="KGA98711.1"/>
    </source>
</evidence>
<sequence length="213" mass="24271">MKTHRIAGLYLAAGLSTRMGTSKFLLRVNDEPLGVIALKKVLKCSLDQIFVVISEFQQKEEVELALTKRERDKISFVFNKNPNLGQSQSLKCGLKRAIEDDIDGVMIVLADQPMLTKQMIDLLINKYTSVLQNGQSVDYIISECQNIIQPPILCLKSTFEQLLLLSGDQGAKKLIEQTDDHKVAKLKYDQEELFFDIDTKEQFEWFINRSGKK</sequence>
<dbReference type="InterPro" id="IPR029044">
    <property type="entry name" value="Nucleotide-diphossugar_trans"/>
</dbReference>